<dbReference type="GO" id="GO:0003735">
    <property type="term" value="F:structural constituent of ribosome"/>
    <property type="evidence" value="ECO:0007669"/>
    <property type="project" value="InterPro"/>
</dbReference>
<dbReference type="PANTHER" id="PTHR11652">
    <property type="entry name" value="30S RIBOSOMAL PROTEIN S12 FAMILY MEMBER"/>
    <property type="match status" value="1"/>
</dbReference>
<evidence type="ECO:0000256" key="1">
    <source>
        <dbReference type="ARBA" id="ARBA00005657"/>
    </source>
</evidence>
<gene>
    <name evidence="6" type="primary">LOC34619826</name>
</gene>
<comment type="similarity">
    <text evidence="1">Belongs to the universal ribosomal protein uS12 family.</text>
</comment>
<dbReference type="CDD" id="cd03368">
    <property type="entry name" value="Ribosomal_S12"/>
    <property type="match status" value="1"/>
</dbReference>
<keyword evidence="5" id="KW-1185">Reference proteome</keyword>
<evidence type="ECO:0000313" key="5">
    <source>
        <dbReference type="Proteomes" id="UP000515125"/>
    </source>
</evidence>
<dbReference type="InterPro" id="IPR006032">
    <property type="entry name" value="Ribosomal_uS12"/>
</dbReference>
<dbReference type="SUPFAM" id="SSF50249">
    <property type="entry name" value="Nucleic acid-binding proteins"/>
    <property type="match status" value="1"/>
</dbReference>
<evidence type="ECO:0000256" key="4">
    <source>
        <dbReference type="ARBA" id="ARBA00043092"/>
    </source>
</evidence>
<accession>A0A6P6RSM8</accession>
<evidence type="ECO:0000256" key="3">
    <source>
        <dbReference type="ARBA" id="ARBA00023274"/>
    </source>
</evidence>
<dbReference type="InterPro" id="IPR012340">
    <property type="entry name" value="NA-bd_OB-fold"/>
</dbReference>
<proteinExistence type="inferred from homology"/>
<dbReference type="Proteomes" id="UP000515125">
    <property type="component" value="Unplaced"/>
</dbReference>
<name>A0A6P6RSM8_9EIME</name>
<dbReference type="OrthoDB" id="414309at2759"/>
<dbReference type="GO" id="GO:0006412">
    <property type="term" value="P:translation"/>
    <property type="evidence" value="ECO:0007669"/>
    <property type="project" value="InterPro"/>
</dbReference>
<dbReference type="InterPro" id="IPR005679">
    <property type="entry name" value="Ribosomal_uS12_bac"/>
</dbReference>
<dbReference type="GeneID" id="34619826"/>
<dbReference type="RefSeq" id="XP_026190559.1">
    <property type="nucleotide sequence ID" value="XM_026334774.1"/>
</dbReference>
<dbReference type="FunFam" id="2.40.50.140:FF:000192">
    <property type="entry name" value="Mitochondrial ribosomal protein S12"/>
    <property type="match status" value="1"/>
</dbReference>
<dbReference type="PRINTS" id="PR01034">
    <property type="entry name" value="RIBOSOMALS12"/>
</dbReference>
<dbReference type="Pfam" id="PF00164">
    <property type="entry name" value="Ribosom_S12_S23"/>
    <property type="match status" value="1"/>
</dbReference>
<evidence type="ECO:0000256" key="2">
    <source>
        <dbReference type="ARBA" id="ARBA00022980"/>
    </source>
</evidence>
<dbReference type="Gene3D" id="2.40.50.140">
    <property type="entry name" value="Nucleic acid-binding proteins"/>
    <property type="match status" value="1"/>
</dbReference>
<keyword evidence="2" id="KW-0689">Ribosomal protein</keyword>
<dbReference type="GO" id="GO:0015935">
    <property type="term" value="C:small ribosomal subunit"/>
    <property type="evidence" value="ECO:0007669"/>
    <property type="project" value="InterPro"/>
</dbReference>
<organism evidence="5 6">
    <name type="scientific">Cyclospora cayetanensis</name>
    <dbReference type="NCBI Taxonomy" id="88456"/>
    <lineage>
        <taxon>Eukaryota</taxon>
        <taxon>Sar</taxon>
        <taxon>Alveolata</taxon>
        <taxon>Apicomplexa</taxon>
        <taxon>Conoidasida</taxon>
        <taxon>Coccidia</taxon>
        <taxon>Eucoccidiorida</taxon>
        <taxon>Eimeriorina</taxon>
        <taxon>Eimeriidae</taxon>
        <taxon>Cyclospora</taxon>
    </lineage>
</organism>
<reference evidence="6" key="1">
    <citation type="submission" date="2025-08" db="UniProtKB">
        <authorList>
            <consortium name="RefSeq"/>
        </authorList>
    </citation>
    <scope>IDENTIFICATION</scope>
</reference>
<sequence>MWAPAIRQGFPLVLALKRASVVPPSARPVLCHSYAWKANPHLGKPPPGEVLMKTAKAAGILSGGFSPDARTCRALRISILRNGLSKGNSDTRNPVCASPDAPAAAAHVSPPSHRVFEAVGVSRRNFSTRNIRGRLFYKRRPLQVPRLKPPNIRSKWLEGAPHKKGICVKVRVQTPRKPNSGLRKVARVRLSTGRVVLAYIPGAGHSLSVHSSVLLRGGRCPDVPGCNYKAVRGVYDLLPVKNRGRKRSKYGVKLAPERKEWMRQRQNQRHLTTDADREHFNAFKWATWTNSQGEPLLRKLAQEEEVPRDVKHFNKWFRLRTQRRGEQA</sequence>
<evidence type="ECO:0000313" key="6">
    <source>
        <dbReference type="RefSeq" id="XP_026190559.1"/>
    </source>
</evidence>
<keyword evidence="3" id="KW-0687">Ribonucleoprotein</keyword>
<protein>
    <recommendedName>
        <fullName evidence="4">Ribosomal protein S12, mitochondrial</fullName>
    </recommendedName>
</protein>
<dbReference type="NCBIfam" id="TIGR00981">
    <property type="entry name" value="rpsL_bact"/>
    <property type="match status" value="1"/>
</dbReference>
<dbReference type="AlphaFoldDB" id="A0A6P6RSM8"/>